<evidence type="ECO:0000313" key="2">
    <source>
        <dbReference type="EMBL" id="KAF0911370.1"/>
    </source>
</evidence>
<dbReference type="EMBL" id="SPHZ02000006">
    <property type="protein sequence ID" value="KAF0911370.1"/>
    <property type="molecule type" value="Genomic_DNA"/>
</dbReference>
<name>A0A6G1DG00_9ORYZ</name>
<accession>A0A6G1DG00</accession>
<feature type="region of interest" description="Disordered" evidence="1">
    <location>
        <begin position="1"/>
        <end position="26"/>
    </location>
</feature>
<protein>
    <submittedName>
        <fullName evidence="2">Uncharacterized protein</fullName>
    </submittedName>
</protein>
<evidence type="ECO:0000313" key="3">
    <source>
        <dbReference type="Proteomes" id="UP000479710"/>
    </source>
</evidence>
<reference evidence="2 3" key="1">
    <citation type="submission" date="2019-11" db="EMBL/GenBank/DDBJ databases">
        <title>Whole genome sequence of Oryza granulata.</title>
        <authorList>
            <person name="Li W."/>
        </authorList>
    </citation>
    <scope>NUCLEOTIDE SEQUENCE [LARGE SCALE GENOMIC DNA]</scope>
    <source>
        <strain evidence="3">cv. Menghai</strain>
        <tissue evidence="2">Leaf</tissue>
    </source>
</reference>
<gene>
    <name evidence="2" type="ORF">E2562_008255</name>
</gene>
<dbReference type="Proteomes" id="UP000479710">
    <property type="component" value="Unassembled WGS sequence"/>
</dbReference>
<proteinExistence type="predicted"/>
<organism evidence="2 3">
    <name type="scientific">Oryza meyeriana var. granulata</name>
    <dbReference type="NCBI Taxonomy" id="110450"/>
    <lineage>
        <taxon>Eukaryota</taxon>
        <taxon>Viridiplantae</taxon>
        <taxon>Streptophyta</taxon>
        <taxon>Embryophyta</taxon>
        <taxon>Tracheophyta</taxon>
        <taxon>Spermatophyta</taxon>
        <taxon>Magnoliopsida</taxon>
        <taxon>Liliopsida</taxon>
        <taxon>Poales</taxon>
        <taxon>Poaceae</taxon>
        <taxon>BOP clade</taxon>
        <taxon>Oryzoideae</taxon>
        <taxon>Oryzeae</taxon>
        <taxon>Oryzinae</taxon>
        <taxon>Oryza</taxon>
        <taxon>Oryza meyeriana</taxon>
    </lineage>
</organism>
<evidence type="ECO:0000256" key="1">
    <source>
        <dbReference type="SAM" id="MobiDB-lite"/>
    </source>
</evidence>
<dbReference type="AlphaFoldDB" id="A0A6G1DG00"/>
<keyword evidence="3" id="KW-1185">Reference proteome</keyword>
<dbReference type="EMBL" id="SPHZ02000006">
    <property type="protein sequence ID" value="KAF0911369.1"/>
    <property type="molecule type" value="Genomic_DNA"/>
</dbReference>
<comment type="caution">
    <text evidence="2">The sequence shown here is derived from an EMBL/GenBank/DDBJ whole genome shotgun (WGS) entry which is preliminary data.</text>
</comment>
<sequence>MAGARSTTAAHRRKPGGGAPASPSRLFPLLSLPRLREVGAHRGGARWWWAAQGGGGRLTVDGNGRDMWA</sequence>